<keyword evidence="3" id="KW-1185">Reference proteome</keyword>
<sequence>MPVLQSLIENERVNAALAWLIVCSIIVASIATVWQGSFLWATLALAIVALAFVPPIVRRDALVMPPWEVLAVAAIPIWVRLYGTLPIAGFLTVAATALLVTVELDAFTTIEMSARFAVAFVVLATMAVAGLWVIAQWVSDIAFATSFLTTKGELMWDLIYATAFGGLAAVLFVVYFYRHDTASVGHRSQSGDPS</sequence>
<keyword evidence="1" id="KW-0472">Membrane</keyword>
<keyword evidence="1" id="KW-1133">Transmembrane helix</keyword>
<dbReference type="AlphaFoldDB" id="A0A5P9P847"/>
<organism evidence="2 3">
    <name type="scientific">Natronorubrum aibiense</name>
    <dbReference type="NCBI Taxonomy" id="348826"/>
    <lineage>
        <taxon>Archaea</taxon>
        <taxon>Methanobacteriati</taxon>
        <taxon>Methanobacteriota</taxon>
        <taxon>Stenosarchaea group</taxon>
        <taxon>Halobacteria</taxon>
        <taxon>Halobacteriales</taxon>
        <taxon>Natrialbaceae</taxon>
        <taxon>Natronorubrum</taxon>
    </lineage>
</organism>
<dbReference type="KEGG" id="nas:GCU68_17230"/>
<accession>A0A5P9P847</accession>
<feature type="transmembrane region" description="Helical" evidence="1">
    <location>
        <begin position="37"/>
        <end position="54"/>
    </location>
</feature>
<keyword evidence="2" id="KW-0614">Plasmid</keyword>
<dbReference type="Proteomes" id="UP000326170">
    <property type="component" value="Plasmid unnamed1"/>
</dbReference>
<evidence type="ECO:0000313" key="2">
    <source>
        <dbReference type="EMBL" id="QFU84314.1"/>
    </source>
</evidence>
<feature type="transmembrane region" description="Helical" evidence="1">
    <location>
        <begin position="116"/>
        <end position="138"/>
    </location>
</feature>
<dbReference type="RefSeq" id="WP_152943839.1">
    <property type="nucleotide sequence ID" value="NZ_CP045489.1"/>
</dbReference>
<name>A0A5P9P847_9EURY</name>
<feature type="transmembrane region" description="Helical" evidence="1">
    <location>
        <begin position="158"/>
        <end position="177"/>
    </location>
</feature>
<dbReference type="OrthoDB" id="342532at2157"/>
<evidence type="ECO:0000256" key="1">
    <source>
        <dbReference type="SAM" id="Phobius"/>
    </source>
</evidence>
<protein>
    <submittedName>
        <fullName evidence="2">Uncharacterized protein</fullName>
    </submittedName>
</protein>
<keyword evidence="1" id="KW-0812">Transmembrane</keyword>
<evidence type="ECO:0000313" key="3">
    <source>
        <dbReference type="Proteomes" id="UP000326170"/>
    </source>
</evidence>
<gene>
    <name evidence="2" type="ORF">GCU68_17230</name>
</gene>
<feature type="transmembrane region" description="Helical" evidence="1">
    <location>
        <begin position="12"/>
        <end position="31"/>
    </location>
</feature>
<feature type="transmembrane region" description="Helical" evidence="1">
    <location>
        <begin position="85"/>
        <end position="104"/>
    </location>
</feature>
<dbReference type="GeneID" id="42302822"/>
<dbReference type="EMBL" id="CP045489">
    <property type="protein sequence ID" value="QFU84314.1"/>
    <property type="molecule type" value="Genomic_DNA"/>
</dbReference>
<reference evidence="2 3" key="1">
    <citation type="journal article" date="2007" name="Int. J. Syst. Evol. Microbiol.">
        <title>Natronorubrum sulfidifaciens sp. nov., an extremely haloalkaliphilic archaeon isolated from Aiding salt lake in Xin-Jiang, China.</title>
        <authorList>
            <person name="Cui H.L."/>
            <person name="Tohty D."/>
            <person name="Liu H.C."/>
            <person name="Liu S.J."/>
            <person name="Oren A."/>
            <person name="Zhou P.J."/>
        </authorList>
    </citation>
    <scope>NUCLEOTIDE SEQUENCE [LARGE SCALE GENOMIC DNA]</scope>
    <source>
        <strain evidence="2 3">7-3</strain>
        <plasmid evidence="2">unnamed1</plasmid>
    </source>
</reference>
<geneLocation type="plasmid" evidence="2 3">
    <name>unnamed1</name>
</geneLocation>
<proteinExistence type="predicted"/>